<gene>
    <name evidence="5" type="ORF">GS398_20610</name>
</gene>
<dbReference type="RefSeq" id="WP_160908731.1">
    <property type="nucleotide sequence ID" value="NZ_WVHS01000006.1"/>
</dbReference>
<dbReference type="InterPro" id="IPR009105">
    <property type="entry name" value="Colicin_E3_ribonuclease"/>
</dbReference>
<evidence type="ECO:0000256" key="1">
    <source>
        <dbReference type="SAM" id="MobiDB-lite"/>
    </source>
</evidence>
<dbReference type="GO" id="GO:0003723">
    <property type="term" value="F:RNA binding"/>
    <property type="evidence" value="ECO:0007669"/>
    <property type="project" value="InterPro"/>
</dbReference>
<keyword evidence="6" id="KW-1185">Reference proteome</keyword>
<keyword evidence="2" id="KW-0472">Membrane</keyword>
<protein>
    <submittedName>
        <fullName evidence="5">RHS repeat-associated core domain-containing protein</fullName>
    </submittedName>
</protein>
<dbReference type="PANTHER" id="PTHR32305">
    <property type="match status" value="1"/>
</dbReference>
<feature type="compositionally biased region" description="Basic and acidic residues" evidence="1">
    <location>
        <begin position="1043"/>
        <end position="1053"/>
    </location>
</feature>
<evidence type="ECO:0000313" key="5">
    <source>
        <dbReference type="EMBL" id="MXV17716.1"/>
    </source>
</evidence>
<dbReference type="InterPro" id="IPR036725">
    <property type="entry name" value="ColE3_ribonuclease_sf"/>
</dbReference>
<dbReference type="Proteomes" id="UP000451233">
    <property type="component" value="Unassembled WGS sequence"/>
</dbReference>
<dbReference type="AlphaFoldDB" id="A0A7K1Y4S5"/>
<dbReference type="InterPro" id="IPR045619">
    <property type="entry name" value="DUF6443"/>
</dbReference>
<accession>A0A7K1Y4S5</accession>
<evidence type="ECO:0000313" key="6">
    <source>
        <dbReference type="Proteomes" id="UP000451233"/>
    </source>
</evidence>
<feature type="domain" description="Colicin E3-like ribonuclease" evidence="3">
    <location>
        <begin position="1001"/>
        <end position="1070"/>
    </location>
</feature>
<feature type="region of interest" description="Disordered" evidence="1">
    <location>
        <begin position="1043"/>
        <end position="1073"/>
    </location>
</feature>
<organism evidence="5 6">
    <name type="scientific">Hufsiella ginkgonis</name>
    <dbReference type="NCBI Taxonomy" id="2695274"/>
    <lineage>
        <taxon>Bacteria</taxon>
        <taxon>Pseudomonadati</taxon>
        <taxon>Bacteroidota</taxon>
        <taxon>Sphingobacteriia</taxon>
        <taxon>Sphingobacteriales</taxon>
        <taxon>Sphingobacteriaceae</taxon>
        <taxon>Hufsiella</taxon>
    </lineage>
</organism>
<dbReference type="Pfam" id="PF09000">
    <property type="entry name" value="Cytotoxic"/>
    <property type="match status" value="1"/>
</dbReference>
<feature type="transmembrane region" description="Helical" evidence="2">
    <location>
        <begin position="950"/>
        <end position="971"/>
    </location>
</feature>
<dbReference type="Gene3D" id="2.180.10.10">
    <property type="entry name" value="RHS repeat-associated core"/>
    <property type="match status" value="1"/>
</dbReference>
<comment type="caution">
    <text evidence="5">The sequence shown here is derived from an EMBL/GenBank/DDBJ whole genome shotgun (WGS) entry which is preliminary data.</text>
</comment>
<dbReference type="GO" id="GO:0043022">
    <property type="term" value="F:ribosome binding"/>
    <property type="evidence" value="ECO:0007669"/>
    <property type="project" value="InterPro"/>
</dbReference>
<dbReference type="PANTHER" id="PTHR32305:SF15">
    <property type="entry name" value="PROTEIN RHSA-RELATED"/>
    <property type="match status" value="1"/>
</dbReference>
<keyword evidence="2" id="KW-1133">Transmembrane helix</keyword>
<dbReference type="EMBL" id="WVHS01000006">
    <property type="protein sequence ID" value="MXV17716.1"/>
    <property type="molecule type" value="Genomic_DNA"/>
</dbReference>
<evidence type="ECO:0000259" key="3">
    <source>
        <dbReference type="Pfam" id="PF09000"/>
    </source>
</evidence>
<dbReference type="GO" id="GO:0016788">
    <property type="term" value="F:hydrolase activity, acting on ester bonds"/>
    <property type="evidence" value="ECO:0007669"/>
    <property type="project" value="InterPro"/>
</dbReference>
<proteinExistence type="predicted"/>
<dbReference type="SUPFAM" id="SSF63840">
    <property type="entry name" value="Ribonuclease domain of colicin E3"/>
    <property type="match status" value="1"/>
</dbReference>
<evidence type="ECO:0000256" key="2">
    <source>
        <dbReference type="SAM" id="Phobius"/>
    </source>
</evidence>
<dbReference type="Pfam" id="PF20041">
    <property type="entry name" value="DUF6443"/>
    <property type="match status" value="1"/>
</dbReference>
<name>A0A7K1Y4S5_9SPHI</name>
<keyword evidence="2" id="KW-0812">Transmembrane</keyword>
<evidence type="ECO:0000259" key="4">
    <source>
        <dbReference type="Pfam" id="PF20041"/>
    </source>
</evidence>
<dbReference type="Gene3D" id="3.10.380.10">
    <property type="entry name" value="Colicin E3-like ribonuclease domain"/>
    <property type="match status" value="1"/>
</dbReference>
<reference evidence="5 6" key="1">
    <citation type="submission" date="2019-11" db="EMBL/GenBank/DDBJ databases">
        <title>Pedobacter sp. HMF7056 Genome sequencing and assembly.</title>
        <authorList>
            <person name="Kang H."/>
            <person name="Kim H."/>
            <person name="Joh K."/>
        </authorList>
    </citation>
    <scope>NUCLEOTIDE SEQUENCE [LARGE SCALE GENOMIC DNA]</scope>
    <source>
        <strain evidence="5 6">HMF7056</strain>
    </source>
</reference>
<dbReference type="InterPro" id="IPR050708">
    <property type="entry name" value="T6SS_VgrG/RHS"/>
</dbReference>
<dbReference type="InterPro" id="IPR022385">
    <property type="entry name" value="Rhs_assc_core"/>
</dbReference>
<dbReference type="NCBIfam" id="TIGR03696">
    <property type="entry name" value="Rhs_assc_core"/>
    <property type="match status" value="1"/>
</dbReference>
<feature type="domain" description="DUF6443" evidence="4">
    <location>
        <begin position="66"/>
        <end position="203"/>
    </location>
</feature>
<sequence length="1073" mass="118029">MSQQTVVKSVFSGELEIIATDTIRLLPGFSTGSVPSFRARLTSNAAGCPILASTPSSGQNYVVTNTMRKAGITSLSGKTVCEVNQTIQYLDGLGRPMQTVQVQGSPSQKDVVQPVAYDAYGREVLKYLPYSTASGTGGSYRSDALTGTGGYIGSAQYSFYQGSSDHVSTIAPYARTVFEPSPLNRIEQQGAPGQPWRPSVARSDTAGHTVISEYGVNGSSGDMTARLWLATTTGGPSHHRRLYTPGNYAAGQLTVSIVKDENWVSGKGGINHEYKDKEGRVVLKRVWKDDSTFYSTYYVYDDLGNLSFVLPPGVDPDAGSVSSDALTNLCYQYRYDGRRRLIEKRVPGKGWDHMVYNKLDQMVMTQDSIQRAGNKWIFTKYDALGRTILTGLLNNSQSRAQRQDSLNAETTNFWESRSMSDTSGYTVASLPTGGIDRYLTINYYDDYNFYDNTFSGPPAGRSTHVQGLLTGIKVKILPHNVMLLTVNYYDDEGRVKEIRSENHLAGMDIDTMVYAFSGEVISKTRVHTSSSGNVKVFNRYAYDAWGRKLSSFSRIGTGGEVTLADFRYNEIGQLKSKSLHDNLQTTGYSYNPRGWLKNTTSTEFSMQLNYEDGTVKQWNGNIANQLWGTGLTNTFIYRYDKLNRLVKAVKSDSTMREHLTYDAMGNISSLLRDNGTESSYNYFPGTNKLQSIASGSITTAGNWNYDLNGNASTDGRVGKTISYNLLNLPVTANGGGSNITYTYDATGSKLRKESNTTGTTDYIKGIQYADNGSGYGIDFIQTEEGIARKSGSSYVYEYNLTDHLGNVRYSFRRNNSTGLVERLQSDDYYAFGTRKSIGSTVSPANKYLYNGKEIQEDWGNAQGAAYDYGARFYDPVVGRFTSIDSLAEDVQYVSPYNYALNNPILMIDPDGMAADTAKSATVAPPIPIPSITLTEIVITAAKTLHKGAKYVISGISAGVAGVGTFVGAMLLPSNYHQTWQYRDYGLPQTVPLVPPVITYTPPPKTLPGFPDAVKVPNSRGRVRWKTPRGKVLEWDSRHGDVEVYDRNGKHEGSADPNTGQMTKPPVPGRTTWK</sequence>